<organism evidence="2 3">
    <name type="scientific">Botryotinia convoluta</name>
    <dbReference type="NCBI Taxonomy" id="54673"/>
    <lineage>
        <taxon>Eukaryota</taxon>
        <taxon>Fungi</taxon>
        <taxon>Dikarya</taxon>
        <taxon>Ascomycota</taxon>
        <taxon>Pezizomycotina</taxon>
        <taxon>Leotiomycetes</taxon>
        <taxon>Helotiales</taxon>
        <taxon>Sclerotiniaceae</taxon>
        <taxon>Botryotinia</taxon>
    </lineage>
</organism>
<keyword evidence="3" id="KW-1185">Reference proteome</keyword>
<comment type="caution">
    <text evidence="2">The sequence shown here is derived from an EMBL/GenBank/DDBJ whole genome shotgun (WGS) entry which is preliminary data.</text>
</comment>
<feature type="region of interest" description="Disordered" evidence="1">
    <location>
        <begin position="185"/>
        <end position="209"/>
    </location>
</feature>
<sequence>MLLPLVLTKAINEHTAIGSSFSTPLRDSTIRTFLDQPFPISISPLSPAPLPTIDSSQITNSHSALGTDTPHISITDDATFIACSTPIIERIETTIIYSTIGISIAAYSPTVPQVTSGNTWYIPGQSLWNPPDPATSSVTTGRPGGPGGYLSVANSTLFGRTGNGTILAGLSRTRMRGLIPGKITETGSKTGRRCTTSSTKLSSISRGGG</sequence>
<dbReference type="AlphaFoldDB" id="A0A4Z1H9M3"/>
<gene>
    <name evidence="2" type="ORF">BCON_0582g00020</name>
</gene>
<name>A0A4Z1H9M3_9HELO</name>
<dbReference type="EMBL" id="PQXN01000580">
    <property type="protein sequence ID" value="TGO44172.1"/>
    <property type="molecule type" value="Genomic_DNA"/>
</dbReference>
<accession>A0A4Z1H9M3</accession>
<proteinExistence type="predicted"/>
<protein>
    <submittedName>
        <fullName evidence="2">Uncharacterized protein</fullName>
    </submittedName>
</protein>
<evidence type="ECO:0000256" key="1">
    <source>
        <dbReference type="SAM" id="MobiDB-lite"/>
    </source>
</evidence>
<reference evidence="2 3" key="1">
    <citation type="submission" date="2017-12" db="EMBL/GenBank/DDBJ databases">
        <title>Comparative genomics of Botrytis spp.</title>
        <authorList>
            <person name="Valero-Jimenez C.A."/>
            <person name="Tapia P."/>
            <person name="Veloso J."/>
            <person name="Silva-Moreno E."/>
            <person name="Staats M."/>
            <person name="Valdes J.H."/>
            <person name="Van Kan J.A.L."/>
        </authorList>
    </citation>
    <scope>NUCLEOTIDE SEQUENCE [LARGE SCALE GENOMIC DNA]</scope>
    <source>
        <strain evidence="2 3">MUCL11595</strain>
    </source>
</reference>
<evidence type="ECO:0000313" key="3">
    <source>
        <dbReference type="Proteomes" id="UP000297527"/>
    </source>
</evidence>
<dbReference type="Proteomes" id="UP000297527">
    <property type="component" value="Unassembled WGS sequence"/>
</dbReference>
<evidence type="ECO:0000313" key="2">
    <source>
        <dbReference type="EMBL" id="TGO44172.1"/>
    </source>
</evidence>